<dbReference type="InterPro" id="IPR050482">
    <property type="entry name" value="Sensor_HK_TwoCompSys"/>
</dbReference>
<evidence type="ECO:0000259" key="5">
    <source>
        <dbReference type="Pfam" id="PF07730"/>
    </source>
</evidence>
<sequence length="406" mass="43553">MSGSAPHESARVHGEDASRRPLAAGATTITLAVLVAFFGIGVIYLLEARPSPVGLTAGITALLLVYGLQLTHSLPHLSPWATRGQRWTFGSQILLTYLPSLLYAEAWLATPGFLAGSALLVLPSPWRWTAFAVVVASSGLLVLRAGVGRGSLLYGTVATALTGLVVFGLSELARLVREAHRTRCELTRVVLEAERLRFSRDLHDLLGINLTTIAYKCELARRLPPSQHVRRHQVLTEILESTQRAFDDVQAASQAYRALSLATEIDTVRATLKDMGVHATFRGSAGVLPQAVETALATVLREGVTNLLRHSRVSTCVVELAREGDSVVLVLSNDGVVDRPAAPAGSGLANLRERVEAVDGTLCTEVRDKKWFRLRAVVPVPVESDAPARSLFRAAPTGMDNSASVA</sequence>
<evidence type="ECO:0000256" key="3">
    <source>
        <dbReference type="ARBA" id="ARBA00023012"/>
    </source>
</evidence>
<proteinExistence type="predicted"/>
<accession>A0ABV1SUN4</accession>
<dbReference type="Gene3D" id="1.20.5.1930">
    <property type="match status" value="1"/>
</dbReference>
<evidence type="ECO:0000256" key="1">
    <source>
        <dbReference type="ARBA" id="ARBA00022679"/>
    </source>
</evidence>
<dbReference type="CDD" id="cd16917">
    <property type="entry name" value="HATPase_UhpB-NarQ-NarX-like"/>
    <property type="match status" value="1"/>
</dbReference>
<dbReference type="InterPro" id="IPR011712">
    <property type="entry name" value="Sig_transdc_His_kin_sub3_dim/P"/>
</dbReference>
<dbReference type="Pfam" id="PF07730">
    <property type="entry name" value="HisKA_3"/>
    <property type="match status" value="1"/>
</dbReference>
<feature type="transmembrane region" description="Helical" evidence="4">
    <location>
        <begin position="128"/>
        <end position="147"/>
    </location>
</feature>
<dbReference type="GO" id="GO:0016301">
    <property type="term" value="F:kinase activity"/>
    <property type="evidence" value="ECO:0007669"/>
    <property type="project" value="UniProtKB-KW"/>
</dbReference>
<keyword evidence="4" id="KW-1133">Transmembrane helix</keyword>
<gene>
    <name evidence="6" type="ORF">ABT188_12870</name>
</gene>
<feature type="transmembrane region" description="Helical" evidence="4">
    <location>
        <begin position="94"/>
        <end position="121"/>
    </location>
</feature>
<keyword evidence="2 6" id="KW-0418">Kinase</keyword>
<comment type="caution">
    <text evidence="6">The sequence shown here is derived from an EMBL/GenBank/DDBJ whole genome shotgun (WGS) entry which is preliminary data.</text>
</comment>
<protein>
    <submittedName>
        <fullName evidence="6">Histidine kinase</fullName>
    </submittedName>
</protein>
<evidence type="ECO:0000313" key="6">
    <source>
        <dbReference type="EMBL" id="MER6165444.1"/>
    </source>
</evidence>
<feature type="transmembrane region" description="Helical" evidence="4">
    <location>
        <begin position="153"/>
        <end position="173"/>
    </location>
</feature>
<dbReference type="Proteomes" id="UP001496720">
    <property type="component" value="Unassembled WGS sequence"/>
</dbReference>
<name>A0ABV1SUN4_9ACTN</name>
<dbReference type="SUPFAM" id="SSF55874">
    <property type="entry name" value="ATPase domain of HSP90 chaperone/DNA topoisomerase II/histidine kinase"/>
    <property type="match status" value="1"/>
</dbReference>
<feature type="transmembrane region" description="Helical" evidence="4">
    <location>
        <begin position="22"/>
        <end position="46"/>
    </location>
</feature>
<dbReference type="EMBL" id="JBEOZY010000009">
    <property type="protein sequence ID" value="MER6165444.1"/>
    <property type="molecule type" value="Genomic_DNA"/>
</dbReference>
<keyword evidence="1" id="KW-0808">Transferase</keyword>
<reference evidence="6 7" key="1">
    <citation type="submission" date="2024-06" db="EMBL/GenBank/DDBJ databases">
        <title>The Natural Products Discovery Center: Release of the First 8490 Sequenced Strains for Exploring Actinobacteria Biosynthetic Diversity.</title>
        <authorList>
            <person name="Kalkreuter E."/>
            <person name="Kautsar S.A."/>
            <person name="Yang D."/>
            <person name="Bader C.D."/>
            <person name="Teijaro C.N."/>
            <person name="Fluegel L."/>
            <person name="Davis C.M."/>
            <person name="Simpson J.R."/>
            <person name="Lauterbach L."/>
            <person name="Steele A.D."/>
            <person name="Gui C."/>
            <person name="Meng S."/>
            <person name="Li G."/>
            <person name="Viehrig K."/>
            <person name="Ye F."/>
            <person name="Su P."/>
            <person name="Kiefer A.F."/>
            <person name="Nichols A."/>
            <person name="Cepeda A.J."/>
            <person name="Yan W."/>
            <person name="Fan B."/>
            <person name="Jiang Y."/>
            <person name="Adhikari A."/>
            <person name="Zheng C.-J."/>
            <person name="Schuster L."/>
            <person name="Cowan T.M."/>
            <person name="Smanski M.J."/>
            <person name="Chevrette M.G."/>
            <person name="De Carvalho L.P.S."/>
            <person name="Shen B."/>
        </authorList>
    </citation>
    <scope>NUCLEOTIDE SEQUENCE [LARGE SCALE GENOMIC DNA]</scope>
    <source>
        <strain evidence="6 7">NPDC001615</strain>
    </source>
</reference>
<dbReference type="Gene3D" id="3.30.565.10">
    <property type="entry name" value="Histidine kinase-like ATPase, C-terminal domain"/>
    <property type="match status" value="1"/>
</dbReference>
<evidence type="ECO:0000313" key="7">
    <source>
        <dbReference type="Proteomes" id="UP001496720"/>
    </source>
</evidence>
<dbReference type="InterPro" id="IPR036890">
    <property type="entry name" value="HATPase_C_sf"/>
</dbReference>
<feature type="domain" description="Signal transduction histidine kinase subgroup 3 dimerisation and phosphoacceptor" evidence="5">
    <location>
        <begin position="194"/>
        <end position="258"/>
    </location>
</feature>
<evidence type="ECO:0000256" key="4">
    <source>
        <dbReference type="SAM" id="Phobius"/>
    </source>
</evidence>
<keyword evidence="4" id="KW-0812">Transmembrane</keyword>
<keyword evidence="7" id="KW-1185">Reference proteome</keyword>
<feature type="transmembrane region" description="Helical" evidence="4">
    <location>
        <begin position="53"/>
        <end position="74"/>
    </location>
</feature>
<keyword evidence="4" id="KW-0472">Membrane</keyword>
<dbReference type="PANTHER" id="PTHR24421:SF63">
    <property type="entry name" value="SENSOR HISTIDINE KINASE DESK"/>
    <property type="match status" value="1"/>
</dbReference>
<evidence type="ECO:0000256" key="2">
    <source>
        <dbReference type="ARBA" id="ARBA00022777"/>
    </source>
</evidence>
<dbReference type="PANTHER" id="PTHR24421">
    <property type="entry name" value="NITRATE/NITRITE SENSOR PROTEIN NARX-RELATED"/>
    <property type="match status" value="1"/>
</dbReference>
<organism evidence="6 7">
    <name type="scientific">Streptomyces violaceorubidus</name>
    <dbReference type="NCBI Taxonomy" id="284042"/>
    <lineage>
        <taxon>Bacteria</taxon>
        <taxon>Bacillati</taxon>
        <taxon>Actinomycetota</taxon>
        <taxon>Actinomycetes</taxon>
        <taxon>Kitasatosporales</taxon>
        <taxon>Streptomycetaceae</taxon>
        <taxon>Streptomyces</taxon>
    </lineage>
</organism>
<keyword evidence="3" id="KW-0902">Two-component regulatory system</keyword>
<dbReference type="RefSeq" id="WP_352147238.1">
    <property type="nucleotide sequence ID" value="NZ_JBEOZY010000009.1"/>
</dbReference>